<keyword evidence="7 10" id="KW-0406">Ion transport</keyword>
<evidence type="ECO:0000256" key="9">
    <source>
        <dbReference type="ARBA" id="ARBA00023201"/>
    </source>
</evidence>
<dbReference type="GO" id="GO:0015386">
    <property type="term" value="F:potassium:proton antiporter activity"/>
    <property type="evidence" value="ECO:0007669"/>
    <property type="project" value="TreeGrafter"/>
</dbReference>
<dbReference type="InterPro" id="IPR018422">
    <property type="entry name" value="Cation/H_exchanger_CPA1"/>
</dbReference>
<dbReference type="Pfam" id="PF00999">
    <property type="entry name" value="Na_H_Exchanger"/>
    <property type="match status" value="1"/>
</dbReference>
<name>A0A0H4X6U0_9BACT</name>
<evidence type="ECO:0000256" key="10">
    <source>
        <dbReference type="RuleBase" id="RU366002"/>
    </source>
</evidence>
<evidence type="ECO:0000256" key="7">
    <source>
        <dbReference type="ARBA" id="ARBA00023065"/>
    </source>
</evidence>
<proteinExistence type="inferred from homology"/>
<dbReference type="GO" id="GO:0015385">
    <property type="term" value="F:sodium:proton antiporter activity"/>
    <property type="evidence" value="ECO:0007669"/>
    <property type="project" value="InterPro"/>
</dbReference>
<dbReference type="OrthoDB" id="9809206at2"/>
<keyword evidence="8 10" id="KW-0472">Membrane</keyword>
<evidence type="ECO:0000256" key="5">
    <source>
        <dbReference type="ARBA" id="ARBA00022989"/>
    </source>
</evidence>
<keyword evidence="4 10" id="KW-0812">Transmembrane</keyword>
<feature type="transmembrane region" description="Helical" evidence="10">
    <location>
        <begin position="6"/>
        <end position="21"/>
    </location>
</feature>
<keyword evidence="6 10" id="KW-0915">Sodium</keyword>
<sequence>MLVFEIIVGLLLAGAGLTALSRRLGTPYPAMVALAGAVLALVPGTPTLVLDPELALTLFVAPVLLDAAFDASLRDLRANWRTVAGLVIGAVAFTIVVVAVVAHLLVPGMPWAVAIALGAIVAPPDAAAATAVLKQLRPPYRLLVILEGESLFNDASALLVYRLAVGAALAGTLSPGHAVPLLLVVTVGSVLLGLVLSRVVLRVTARIQDVAIAVVVQFCGTFAVWLLAERLHLSGILTVVVFAMATARRAAEVTPARVRLPSYAVWEFAVFVLNVLAFILVGFQLKDILGRLDSRTLLEYVGIAATLCTATMVARIAWVSGASALARWRARRWGGRNAASALSKEAAAVVGWCGMRGIVTLAAALALPTGGPDGPAFPFRDLILFTAFSVVLGTLVVQGMTLRPLINALELEVDDSVEREIRLARVETLRAALQATSERPDAEMSGLLRRRYAVLLHRAEADLAKGGRGAHGDGTDAGRAFEVDLSIARGVSAAARHRLVTLRAAGTIGDAAFQRIEQELDVEEMDLQLLTTGAATEET</sequence>
<feature type="transmembrane region" description="Helical" evidence="10">
    <location>
        <begin position="263"/>
        <end position="283"/>
    </location>
</feature>
<evidence type="ECO:0000313" key="13">
    <source>
        <dbReference type="Proteomes" id="UP000009026"/>
    </source>
</evidence>
<keyword evidence="9 10" id="KW-0739">Sodium transport</keyword>
<feature type="transmembrane region" description="Helical" evidence="10">
    <location>
        <begin position="179"/>
        <end position="201"/>
    </location>
</feature>
<comment type="subcellular location">
    <subcellularLocation>
        <location evidence="1 10">Cell membrane</location>
        <topology evidence="1 10">Multi-pass membrane protein</topology>
    </subcellularLocation>
</comment>
<feature type="transmembrane region" description="Helical" evidence="10">
    <location>
        <begin position="83"/>
        <end position="105"/>
    </location>
</feature>
<dbReference type="Proteomes" id="UP000009026">
    <property type="component" value="Chromosome"/>
</dbReference>
<keyword evidence="10" id="KW-0050">Antiport</keyword>
<evidence type="ECO:0000256" key="3">
    <source>
        <dbReference type="ARBA" id="ARBA00022475"/>
    </source>
</evidence>
<evidence type="ECO:0000256" key="4">
    <source>
        <dbReference type="ARBA" id="ARBA00022692"/>
    </source>
</evidence>
<feature type="transmembrane region" description="Helical" evidence="10">
    <location>
        <begin position="28"/>
        <end position="48"/>
    </location>
</feature>
<dbReference type="Gene3D" id="6.10.140.1330">
    <property type="match status" value="1"/>
</dbReference>
<dbReference type="NCBIfam" id="TIGR00831">
    <property type="entry name" value="a_cpa1"/>
    <property type="match status" value="1"/>
</dbReference>
<dbReference type="KEGG" id="mym:A176_000479"/>
<dbReference type="STRING" id="1297742.A176_000479"/>
<protein>
    <submittedName>
        <fullName evidence="12">Na+/H+ antiporter</fullName>
    </submittedName>
</protein>
<comment type="similarity">
    <text evidence="10">Belongs to the monovalent cation:proton antiporter 1 (CPA1) transporter (TC 2.A.36) family.</text>
</comment>
<feature type="transmembrane region" description="Helical" evidence="10">
    <location>
        <begin position="210"/>
        <end position="227"/>
    </location>
</feature>
<dbReference type="EMBL" id="CP012109">
    <property type="protein sequence ID" value="AKQ63567.1"/>
    <property type="molecule type" value="Genomic_DNA"/>
</dbReference>
<dbReference type="PATRIC" id="fig|1297742.4.peg.487"/>
<dbReference type="PANTHER" id="PTHR10110">
    <property type="entry name" value="SODIUM/HYDROGEN EXCHANGER"/>
    <property type="match status" value="1"/>
</dbReference>
<dbReference type="GO" id="GO:0005886">
    <property type="term" value="C:plasma membrane"/>
    <property type="evidence" value="ECO:0007669"/>
    <property type="project" value="UniProtKB-SubCell"/>
</dbReference>
<reference evidence="12 13" key="1">
    <citation type="journal article" date="2016" name="PLoS ONE">
        <title>Complete Genome Sequence and Comparative Genomics of a Novel Myxobacterium Myxococcus hansupus.</title>
        <authorList>
            <person name="Sharma G."/>
            <person name="Narwani T."/>
            <person name="Subramanian S."/>
        </authorList>
    </citation>
    <scope>NUCLEOTIDE SEQUENCE [LARGE SCALE GENOMIC DNA]</scope>
    <source>
        <strain evidence="13">mixupus</strain>
    </source>
</reference>
<dbReference type="AlphaFoldDB" id="A0A0H4X6U0"/>
<evidence type="ECO:0000256" key="6">
    <source>
        <dbReference type="ARBA" id="ARBA00023053"/>
    </source>
</evidence>
<evidence type="ECO:0000256" key="2">
    <source>
        <dbReference type="ARBA" id="ARBA00022448"/>
    </source>
</evidence>
<keyword evidence="2 10" id="KW-0813">Transport</keyword>
<keyword evidence="13" id="KW-1185">Reference proteome</keyword>
<dbReference type="InterPro" id="IPR004705">
    <property type="entry name" value="Cation/H_exchanger_CPA1_bac"/>
</dbReference>
<organism evidence="12 13">
    <name type="scientific">Pseudomyxococcus hansupus</name>
    <dbReference type="NCBI Taxonomy" id="1297742"/>
    <lineage>
        <taxon>Bacteria</taxon>
        <taxon>Pseudomonadati</taxon>
        <taxon>Myxococcota</taxon>
        <taxon>Myxococcia</taxon>
        <taxon>Myxococcales</taxon>
        <taxon>Cystobacterineae</taxon>
        <taxon>Myxococcaceae</taxon>
        <taxon>Pseudomyxococcus</taxon>
    </lineage>
</organism>
<feature type="transmembrane region" description="Helical" evidence="10">
    <location>
        <begin position="303"/>
        <end position="325"/>
    </location>
</feature>
<evidence type="ECO:0000313" key="12">
    <source>
        <dbReference type="EMBL" id="AKQ63567.1"/>
    </source>
</evidence>
<dbReference type="InterPro" id="IPR006153">
    <property type="entry name" value="Cation/H_exchanger_TM"/>
</dbReference>
<dbReference type="eggNOG" id="COG0025">
    <property type="taxonomic scope" value="Bacteria"/>
</dbReference>
<feature type="transmembrane region" description="Helical" evidence="10">
    <location>
        <begin position="233"/>
        <end position="251"/>
    </location>
</feature>
<gene>
    <name evidence="12" type="ORF">A176_000479</name>
</gene>
<dbReference type="GO" id="GO:0051453">
    <property type="term" value="P:regulation of intracellular pH"/>
    <property type="evidence" value="ECO:0007669"/>
    <property type="project" value="TreeGrafter"/>
</dbReference>
<dbReference type="RefSeq" id="WP_002636985.1">
    <property type="nucleotide sequence ID" value="NZ_CP012109.1"/>
</dbReference>
<dbReference type="PANTHER" id="PTHR10110:SF86">
    <property type="entry name" value="SODIUM_HYDROGEN EXCHANGER 7"/>
    <property type="match status" value="1"/>
</dbReference>
<evidence type="ECO:0000256" key="1">
    <source>
        <dbReference type="ARBA" id="ARBA00004651"/>
    </source>
</evidence>
<accession>A0A0H4X6U0</accession>
<feature type="transmembrane region" description="Helical" evidence="10">
    <location>
        <begin position="111"/>
        <end position="133"/>
    </location>
</feature>
<keyword evidence="3 10" id="KW-1003">Cell membrane</keyword>
<comment type="function">
    <text evidence="10">Na(+)/H(+) antiporter that extrudes sodium in exchange for external protons.</text>
</comment>
<evidence type="ECO:0000256" key="8">
    <source>
        <dbReference type="ARBA" id="ARBA00023136"/>
    </source>
</evidence>
<feature type="domain" description="Cation/H+ exchanger transmembrane" evidence="11">
    <location>
        <begin position="12"/>
        <end position="407"/>
    </location>
</feature>
<feature type="transmembrane region" description="Helical" evidence="10">
    <location>
        <begin position="379"/>
        <end position="397"/>
    </location>
</feature>
<keyword evidence="5 10" id="KW-1133">Transmembrane helix</keyword>
<feature type="transmembrane region" description="Helical" evidence="10">
    <location>
        <begin position="346"/>
        <end position="367"/>
    </location>
</feature>
<evidence type="ECO:0000259" key="11">
    <source>
        <dbReference type="Pfam" id="PF00999"/>
    </source>
</evidence>
<dbReference type="GO" id="GO:0098719">
    <property type="term" value="P:sodium ion import across plasma membrane"/>
    <property type="evidence" value="ECO:0007669"/>
    <property type="project" value="TreeGrafter"/>
</dbReference>